<dbReference type="InterPro" id="IPR002347">
    <property type="entry name" value="SDR_fam"/>
</dbReference>
<reference evidence="6" key="1">
    <citation type="journal article" date="2014" name="BMC Genomics">
        <title>Genome characteristics reveal the impact of lichenization on lichen-forming fungus Endocarpon pusillum Hedwig (Verrucariales, Ascomycota).</title>
        <authorList>
            <person name="Wang Y.-Y."/>
            <person name="Liu B."/>
            <person name="Zhang X.-Y."/>
            <person name="Zhou Q.-M."/>
            <person name="Zhang T."/>
            <person name="Li H."/>
            <person name="Yu Y.-F."/>
            <person name="Zhang X.-L."/>
            <person name="Hao X.-Y."/>
            <person name="Wang M."/>
            <person name="Wang L."/>
            <person name="Wei J.-C."/>
        </authorList>
    </citation>
    <scope>NUCLEOTIDE SEQUENCE [LARGE SCALE GENOMIC DNA]</scope>
    <source>
        <strain evidence="6">Z07020 / HMAS-L-300199</strain>
    </source>
</reference>
<name>U1HP77_ENDPU</name>
<gene>
    <name evidence="5" type="ORF">EPUS_02961</name>
</gene>
<comment type="similarity">
    <text evidence="1 4">Belongs to the short-chain dehydrogenases/reductases (SDR) family.</text>
</comment>
<keyword evidence="6" id="KW-1185">Reference proteome</keyword>
<proteinExistence type="inferred from homology"/>
<protein>
    <recommendedName>
        <fullName evidence="7">Carbonyl reductase</fullName>
    </recommendedName>
</protein>
<dbReference type="RefSeq" id="XP_007802239.1">
    <property type="nucleotide sequence ID" value="XM_007804048.1"/>
</dbReference>
<evidence type="ECO:0008006" key="7">
    <source>
        <dbReference type="Google" id="ProtNLM"/>
    </source>
</evidence>
<dbReference type="PANTHER" id="PTHR43963:SF6">
    <property type="entry name" value="CHAIN DEHYDROGENASE FAMILY PROTEIN, PUTATIVE (AFU_ORTHOLOGUE AFUA_3G15350)-RELATED"/>
    <property type="match status" value="1"/>
</dbReference>
<dbReference type="eggNOG" id="KOG1208">
    <property type="taxonomic scope" value="Eukaryota"/>
</dbReference>
<evidence type="ECO:0000313" key="6">
    <source>
        <dbReference type="Proteomes" id="UP000019373"/>
    </source>
</evidence>
<dbReference type="OMA" id="GAQTPVM"/>
<dbReference type="HOGENOM" id="CLU_010194_9_0_1"/>
<dbReference type="Pfam" id="PF00106">
    <property type="entry name" value="adh_short"/>
    <property type="match status" value="2"/>
</dbReference>
<dbReference type="GeneID" id="19238010"/>
<dbReference type="PRINTS" id="PR00080">
    <property type="entry name" value="SDRFAMILY"/>
</dbReference>
<organism evidence="5 6">
    <name type="scientific">Endocarpon pusillum (strain Z07020 / HMAS-L-300199)</name>
    <name type="common">Lichen-forming fungus</name>
    <dbReference type="NCBI Taxonomy" id="1263415"/>
    <lineage>
        <taxon>Eukaryota</taxon>
        <taxon>Fungi</taxon>
        <taxon>Dikarya</taxon>
        <taxon>Ascomycota</taxon>
        <taxon>Pezizomycotina</taxon>
        <taxon>Eurotiomycetes</taxon>
        <taxon>Chaetothyriomycetidae</taxon>
        <taxon>Verrucariales</taxon>
        <taxon>Verrucariaceae</taxon>
        <taxon>Endocarpon</taxon>
    </lineage>
</organism>
<dbReference type="Proteomes" id="UP000019373">
    <property type="component" value="Unassembled WGS sequence"/>
</dbReference>
<evidence type="ECO:0000313" key="5">
    <source>
        <dbReference type="EMBL" id="ERF72170.1"/>
    </source>
</evidence>
<dbReference type="GO" id="GO:0016491">
    <property type="term" value="F:oxidoreductase activity"/>
    <property type="evidence" value="ECO:0007669"/>
    <property type="project" value="UniProtKB-KW"/>
</dbReference>
<dbReference type="InterPro" id="IPR036291">
    <property type="entry name" value="NAD(P)-bd_dom_sf"/>
</dbReference>
<dbReference type="AlphaFoldDB" id="U1HP77"/>
<accession>U1HP77</accession>
<dbReference type="PANTHER" id="PTHR43963">
    <property type="entry name" value="CARBONYL REDUCTASE 1-RELATED"/>
    <property type="match status" value="1"/>
</dbReference>
<evidence type="ECO:0000256" key="4">
    <source>
        <dbReference type="RuleBase" id="RU000363"/>
    </source>
</evidence>
<dbReference type="InterPro" id="IPR020904">
    <property type="entry name" value="Sc_DH/Rdtase_CS"/>
</dbReference>
<keyword evidence="2" id="KW-0521">NADP</keyword>
<dbReference type="SUPFAM" id="SSF51735">
    <property type="entry name" value="NAD(P)-binding Rossmann-fold domains"/>
    <property type="match status" value="1"/>
</dbReference>
<dbReference type="OrthoDB" id="191139at2759"/>
<dbReference type="Gene3D" id="3.40.50.720">
    <property type="entry name" value="NAD(P)-binding Rossmann-like Domain"/>
    <property type="match status" value="1"/>
</dbReference>
<dbReference type="PRINTS" id="PR00081">
    <property type="entry name" value="GDHRDH"/>
</dbReference>
<keyword evidence="3" id="KW-0560">Oxidoreductase</keyword>
<evidence type="ECO:0000256" key="1">
    <source>
        <dbReference type="ARBA" id="ARBA00006484"/>
    </source>
</evidence>
<dbReference type="PROSITE" id="PS00061">
    <property type="entry name" value="ADH_SHORT"/>
    <property type="match status" value="1"/>
</dbReference>
<evidence type="ECO:0000256" key="3">
    <source>
        <dbReference type="ARBA" id="ARBA00023002"/>
    </source>
</evidence>
<evidence type="ECO:0000256" key="2">
    <source>
        <dbReference type="ARBA" id="ARBA00022857"/>
    </source>
</evidence>
<sequence length="295" mass="32302">MPYTHVGAVTGANKGIGLAVVRQLALQYPKSALHKSDPESQGLLIYLTARDKSRGEAAVRSLYEEDAQLKKAKALKKDGGWADIKFHQLDIRDTMSIRGLAEYLRGEHGEGAVDFVVNNAGIAMDGFDNNVVKTTLECNYYGSLEATQDFLPLLKPNGRLINVSSIVGKLNKYSESIRSRFLNARSVEEVTALMEEFKAAVEAGKEKEQGWPSAAYAVSKAGMTAMTKVIAREEQDRGGKRLINACCPGYVNTDMSKHRGSKTPDQGAQTPVMLAIEEIGGASGEFWQNERVIEW</sequence>
<dbReference type="EMBL" id="KE721112">
    <property type="protein sequence ID" value="ERF72170.1"/>
    <property type="molecule type" value="Genomic_DNA"/>
</dbReference>